<name>A0A4U6UCH7_SETVI</name>
<organism evidence="1 2">
    <name type="scientific">Setaria viridis</name>
    <name type="common">Green bristlegrass</name>
    <name type="synonym">Setaria italica subsp. viridis</name>
    <dbReference type="NCBI Taxonomy" id="4556"/>
    <lineage>
        <taxon>Eukaryota</taxon>
        <taxon>Viridiplantae</taxon>
        <taxon>Streptophyta</taxon>
        <taxon>Embryophyta</taxon>
        <taxon>Tracheophyta</taxon>
        <taxon>Spermatophyta</taxon>
        <taxon>Magnoliopsida</taxon>
        <taxon>Liliopsida</taxon>
        <taxon>Poales</taxon>
        <taxon>Poaceae</taxon>
        <taxon>PACMAD clade</taxon>
        <taxon>Panicoideae</taxon>
        <taxon>Panicodae</taxon>
        <taxon>Paniceae</taxon>
        <taxon>Cenchrinae</taxon>
        <taxon>Setaria</taxon>
    </lineage>
</organism>
<reference evidence="1" key="1">
    <citation type="submission" date="2019-03" db="EMBL/GenBank/DDBJ databases">
        <title>WGS assembly of Setaria viridis.</title>
        <authorList>
            <person name="Huang P."/>
            <person name="Jenkins J."/>
            <person name="Grimwood J."/>
            <person name="Barry K."/>
            <person name="Healey A."/>
            <person name="Mamidi S."/>
            <person name="Sreedasyam A."/>
            <person name="Shu S."/>
            <person name="Feldman M."/>
            <person name="Wu J."/>
            <person name="Yu Y."/>
            <person name="Chen C."/>
            <person name="Johnson J."/>
            <person name="Rokhsar D."/>
            <person name="Baxter I."/>
            <person name="Schmutz J."/>
            <person name="Brutnell T."/>
            <person name="Kellogg E."/>
        </authorList>
    </citation>
    <scope>NUCLEOTIDE SEQUENCE [LARGE SCALE GENOMIC DNA]</scope>
</reference>
<sequence>MAAERPWKAHVLGGVVSAGNLCVNARDKLIYASPRCDEAPMRVANAQDARRRIHLLRDFLTDASGDLARAMGDMVAAEILSLQAAAADPRAPLADVQDIPDGDDDVRQALDTLRRARVSAERAYNYVQRCRGRLFTAALLLQFPDLPDLVDFIAVEQANAGSSCEGATHLAADCTALITEACRFLGRF</sequence>
<evidence type="ECO:0000313" key="2">
    <source>
        <dbReference type="Proteomes" id="UP000298652"/>
    </source>
</evidence>
<dbReference type="AlphaFoldDB" id="A0A4U6UCH7"/>
<dbReference type="OMA" id="APMRVAN"/>
<dbReference type="Pfam" id="PF06533">
    <property type="entry name" value="DUF1110"/>
    <property type="match status" value="1"/>
</dbReference>
<dbReference type="Proteomes" id="UP000298652">
    <property type="component" value="Chromosome 5"/>
</dbReference>
<protein>
    <submittedName>
        <fullName evidence="1">Uncharacterized protein</fullName>
    </submittedName>
</protein>
<dbReference type="Gramene" id="TKW13528">
    <property type="protein sequence ID" value="TKW13528"/>
    <property type="gene ID" value="SEVIR_5G107550v2"/>
</dbReference>
<proteinExistence type="predicted"/>
<accession>A0A4U6UCH7</accession>
<dbReference type="EMBL" id="CM016556">
    <property type="protein sequence ID" value="TKW13528.1"/>
    <property type="molecule type" value="Genomic_DNA"/>
</dbReference>
<evidence type="ECO:0000313" key="1">
    <source>
        <dbReference type="EMBL" id="TKW13528.1"/>
    </source>
</evidence>
<dbReference type="InterPro" id="IPR010535">
    <property type="entry name" value="DUF1110"/>
</dbReference>
<dbReference type="PANTHER" id="PTHR35356">
    <property type="entry name" value="OS01G0156300 PROTEIN-RELATED"/>
    <property type="match status" value="1"/>
</dbReference>
<dbReference type="PANTHER" id="PTHR35356:SF3">
    <property type="entry name" value="OS01G0156300 PROTEIN"/>
    <property type="match status" value="1"/>
</dbReference>
<keyword evidence="2" id="KW-1185">Reference proteome</keyword>
<gene>
    <name evidence="1" type="ORF">SEVIR_5G107550v2</name>
</gene>